<feature type="transmembrane region" description="Helical" evidence="1">
    <location>
        <begin position="21"/>
        <end position="40"/>
    </location>
</feature>
<keyword evidence="1" id="KW-1133">Transmembrane helix</keyword>
<dbReference type="AlphaFoldDB" id="A0A6N3A8A3"/>
<reference evidence="2" key="1">
    <citation type="submission" date="2019-11" db="EMBL/GenBank/DDBJ databases">
        <authorList>
            <person name="Feng L."/>
        </authorList>
    </citation>
    <scope>NUCLEOTIDE SEQUENCE</scope>
    <source>
        <strain evidence="2">PclaraLFYP37</strain>
    </source>
</reference>
<sequence length="42" mass="4478">MAGAYKMAHKNAANCPKLFGGQFAAFLCMIVYMRIIPALSGA</sequence>
<evidence type="ECO:0000256" key="1">
    <source>
        <dbReference type="SAM" id="Phobius"/>
    </source>
</evidence>
<organism evidence="2">
    <name type="scientific">Paraprevotella clara</name>
    <dbReference type="NCBI Taxonomy" id="454154"/>
    <lineage>
        <taxon>Bacteria</taxon>
        <taxon>Pseudomonadati</taxon>
        <taxon>Bacteroidota</taxon>
        <taxon>Bacteroidia</taxon>
        <taxon>Bacteroidales</taxon>
        <taxon>Prevotellaceae</taxon>
        <taxon>Paraprevotella</taxon>
    </lineage>
</organism>
<keyword evidence="1" id="KW-0812">Transmembrane</keyword>
<name>A0A6N3A8A3_9BACT</name>
<evidence type="ECO:0000313" key="2">
    <source>
        <dbReference type="EMBL" id="VYT86577.1"/>
    </source>
</evidence>
<proteinExistence type="predicted"/>
<dbReference type="EMBL" id="CACRUT010000008">
    <property type="protein sequence ID" value="VYT86577.1"/>
    <property type="molecule type" value="Genomic_DNA"/>
</dbReference>
<accession>A0A6N3A8A3</accession>
<keyword evidence="1" id="KW-0472">Membrane</keyword>
<gene>
    <name evidence="2" type="ORF">PCLFYP37_01330</name>
</gene>
<protein>
    <submittedName>
        <fullName evidence="2">Uncharacterized protein</fullName>
    </submittedName>
</protein>